<feature type="transmembrane region" description="Helical" evidence="14">
    <location>
        <begin position="319"/>
        <end position="336"/>
    </location>
</feature>
<comment type="subcellular location">
    <subcellularLocation>
        <location evidence="2">Membrane</location>
    </subcellularLocation>
</comment>
<gene>
    <name evidence="16" type="ORF">Cgig2_005002</name>
</gene>
<keyword evidence="10" id="KW-0809">Transit peptide</keyword>
<name>A0A9Q1KXK2_9CARY</name>
<evidence type="ECO:0000256" key="5">
    <source>
        <dbReference type="ARBA" id="ARBA00022670"/>
    </source>
</evidence>
<comment type="similarity">
    <text evidence="3">In the C-terminal section; belongs to the peptidase M41 family.</text>
</comment>
<keyword evidence="12 14" id="KW-0472">Membrane</keyword>
<dbReference type="GO" id="GO:0004222">
    <property type="term" value="F:metalloendopeptidase activity"/>
    <property type="evidence" value="ECO:0007669"/>
    <property type="project" value="InterPro"/>
</dbReference>
<evidence type="ECO:0000256" key="7">
    <source>
        <dbReference type="ARBA" id="ARBA00022741"/>
    </source>
</evidence>
<dbReference type="Pfam" id="PF17862">
    <property type="entry name" value="AAA_lid_3"/>
    <property type="match status" value="1"/>
</dbReference>
<evidence type="ECO:0000256" key="12">
    <source>
        <dbReference type="ARBA" id="ARBA00023136"/>
    </source>
</evidence>
<reference evidence="16" key="1">
    <citation type="submission" date="2022-04" db="EMBL/GenBank/DDBJ databases">
        <title>Carnegiea gigantea Genome sequencing and assembly v2.</title>
        <authorList>
            <person name="Copetti D."/>
            <person name="Sanderson M.J."/>
            <person name="Burquez A."/>
            <person name="Wojciechowski M.F."/>
        </authorList>
    </citation>
    <scope>NUCLEOTIDE SEQUENCE</scope>
    <source>
        <strain evidence="16">SGP5-SGP5p</strain>
        <tissue evidence="16">Aerial part</tissue>
    </source>
</reference>
<dbReference type="Pfam" id="PF01434">
    <property type="entry name" value="Peptidase_M41"/>
    <property type="match status" value="1"/>
</dbReference>
<dbReference type="PANTHER" id="PTHR23076:SF49">
    <property type="entry name" value="ATP-DEPENDENT ZINC METALLOPROTEASE FTSH 7, CHLOROPLASTIC"/>
    <property type="match status" value="1"/>
</dbReference>
<dbReference type="FunFam" id="1.10.8.60:FF:000001">
    <property type="entry name" value="ATP-dependent zinc metalloprotease FtsH"/>
    <property type="match status" value="1"/>
</dbReference>
<dbReference type="GO" id="GO:0008270">
    <property type="term" value="F:zinc ion binding"/>
    <property type="evidence" value="ECO:0007669"/>
    <property type="project" value="InterPro"/>
</dbReference>
<dbReference type="OrthoDB" id="1413014at2759"/>
<dbReference type="InterPro" id="IPR041569">
    <property type="entry name" value="AAA_lid_3"/>
</dbReference>
<dbReference type="Gene3D" id="1.10.8.60">
    <property type="match status" value="1"/>
</dbReference>
<keyword evidence="5" id="KW-0645">Protease</keyword>
<dbReference type="GO" id="GO:0004176">
    <property type="term" value="F:ATP-dependent peptidase activity"/>
    <property type="evidence" value="ECO:0007669"/>
    <property type="project" value="InterPro"/>
</dbReference>
<dbReference type="Gene3D" id="3.30.720.210">
    <property type="match status" value="1"/>
</dbReference>
<feature type="region of interest" description="Disordered" evidence="13">
    <location>
        <begin position="32"/>
        <end position="76"/>
    </location>
</feature>
<dbReference type="SMART" id="SM00382">
    <property type="entry name" value="AAA"/>
    <property type="match status" value="1"/>
</dbReference>
<dbReference type="SUPFAM" id="SSF52540">
    <property type="entry name" value="P-loop containing nucleoside triphosphate hydrolases"/>
    <property type="match status" value="2"/>
</dbReference>
<dbReference type="GO" id="GO:0006508">
    <property type="term" value="P:proteolysis"/>
    <property type="evidence" value="ECO:0007669"/>
    <property type="project" value="UniProtKB-KW"/>
</dbReference>
<comment type="similarity">
    <text evidence="4">In the N-terminal section; belongs to the AAA ATPase family.</text>
</comment>
<dbReference type="CDD" id="cd19501">
    <property type="entry name" value="RecA-like_FtsH"/>
    <property type="match status" value="1"/>
</dbReference>
<dbReference type="PANTHER" id="PTHR23076">
    <property type="entry name" value="METALLOPROTEASE M41 FTSH"/>
    <property type="match status" value="1"/>
</dbReference>
<accession>A0A9Q1KXK2</accession>
<dbReference type="PROSITE" id="PS00674">
    <property type="entry name" value="AAA"/>
    <property type="match status" value="1"/>
</dbReference>
<feature type="transmembrane region" description="Helical" evidence="14">
    <location>
        <begin position="367"/>
        <end position="389"/>
    </location>
</feature>
<dbReference type="EMBL" id="JAKOGI010000003">
    <property type="protein sequence ID" value="KAJ8452666.1"/>
    <property type="molecule type" value="Genomic_DNA"/>
</dbReference>
<evidence type="ECO:0000256" key="6">
    <source>
        <dbReference type="ARBA" id="ARBA00022692"/>
    </source>
</evidence>
<sequence length="789" mass="86037">MLSLHRQVGVFRDFSNSPCLLGRREFIKIRASSSCEQDTDSTADSPESNDSKQVSKGKQNSSSQSSPRKEREGKSWFRRGKGGWQWQWQPLIRAQEIGVFLLQLGIMMFVMRLLRPGISLPGSEPRPPITFVSVPYSEFLNKINSNEVQKVEVDGVHIRFRLKDEGSGESDVKGSVSNFQDSESLLRSVAPTKRIIYTTTRPADIKAPYEKMLENNVEFGSPDKRSGGFLNSALIALFYVAVLAGLLQRVPMNFSQHTAGQLRNRKSGISGGAKVSEQGETVTFADVAGVDEAKEELEEIVEFLRNPDRYIRLGARPPRGVLLVGYGLLLIISLYLNIGYCSLHVCLNLLANLQILKILFLHVESSLAYSVLFYFLILSFGLPLDIFYMQVGLPGTGKTLLAKAVAGEADVPFISCSASEFVELYVGMGASRVRDLFARAKKEAPSIIFIDEIDAVAKSRDGKFRIVSNDEREQTLNQLLTEMDGFDSSSAVIVLAATNRADVLDPALRRPGRFDRVVAVETPDRIGREAILKVHISKKELPLGDDVDVGDIASMTTGFTGADLANLVNEAALLAGRQNKEVVEKIHFIQAVERSIAGIEKKTAKLQGNEKAVVARHEAGHAVVGSAVASLLPGQPRVEKLSILPRSGGALGFTYSPPTHEDRYLLFVDELRGRLVTLLGGRAAEEFAFAGRVSTGAIDDIRRATDMAYKAIAEYGLNETIGPVSLATLSGGGMDDSGALPWGRDQGHIVDLVQREVKSLLQSALDVALCVVRANPAVLEGLGAHLEGI</sequence>
<keyword evidence="6 14" id="KW-0812">Transmembrane</keyword>
<keyword evidence="17" id="KW-1185">Reference proteome</keyword>
<feature type="domain" description="AAA+ ATPase" evidence="15">
    <location>
        <begin position="384"/>
        <end position="524"/>
    </location>
</feature>
<evidence type="ECO:0000256" key="14">
    <source>
        <dbReference type="SAM" id="Phobius"/>
    </source>
</evidence>
<keyword evidence="7" id="KW-0547">Nucleotide-binding</keyword>
<feature type="transmembrane region" description="Helical" evidence="14">
    <location>
        <begin position="229"/>
        <end position="247"/>
    </location>
</feature>
<dbReference type="Proteomes" id="UP001153076">
    <property type="component" value="Unassembled WGS sequence"/>
</dbReference>
<evidence type="ECO:0000256" key="2">
    <source>
        <dbReference type="ARBA" id="ARBA00004370"/>
    </source>
</evidence>
<dbReference type="Pfam" id="PF00004">
    <property type="entry name" value="AAA"/>
    <property type="match status" value="1"/>
</dbReference>
<dbReference type="Pfam" id="PF06480">
    <property type="entry name" value="FtsH_ext"/>
    <property type="match status" value="1"/>
</dbReference>
<keyword evidence="8" id="KW-0378">Hydrolase</keyword>
<evidence type="ECO:0000256" key="8">
    <source>
        <dbReference type="ARBA" id="ARBA00022801"/>
    </source>
</evidence>
<dbReference type="InterPro" id="IPR000642">
    <property type="entry name" value="Peptidase_M41"/>
</dbReference>
<feature type="compositionally biased region" description="Polar residues" evidence="13">
    <location>
        <begin position="32"/>
        <end position="48"/>
    </location>
</feature>
<dbReference type="Gene3D" id="3.40.50.300">
    <property type="entry name" value="P-loop containing nucleotide triphosphate hydrolases"/>
    <property type="match status" value="2"/>
</dbReference>
<evidence type="ECO:0000256" key="10">
    <source>
        <dbReference type="ARBA" id="ARBA00022946"/>
    </source>
</evidence>
<organism evidence="16 17">
    <name type="scientific">Carnegiea gigantea</name>
    <dbReference type="NCBI Taxonomy" id="171969"/>
    <lineage>
        <taxon>Eukaryota</taxon>
        <taxon>Viridiplantae</taxon>
        <taxon>Streptophyta</taxon>
        <taxon>Embryophyta</taxon>
        <taxon>Tracheophyta</taxon>
        <taxon>Spermatophyta</taxon>
        <taxon>Magnoliopsida</taxon>
        <taxon>eudicotyledons</taxon>
        <taxon>Gunneridae</taxon>
        <taxon>Pentapetalae</taxon>
        <taxon>Caryophyllales</taxon>
        <taxon>Cactineae</taxon>
        <taxon>Cactaceae</taxon>
        <taxon>Cactoideae</taxon>
        <taxon>Echinocereeae</taxon>
        <taxon>Carnegiea</taxon>
    </lineage>
</organism>
<dbReference type="FunFam" id="3.40.50.300:FF:002568">
    <property type="entry name" value="Cell division protein (FtsH)"/>
    <property type="match status" value="1"/>
</dbReference>
<evidence type="ECO:0000256" key="4">
    <source>
        <dbReference type="ARBA" id="ARBA00010550"/>
    </source>
</evidence>
<comment type="caution">
    <text evidence="16">The sequence shown here is derived from an EMBL/GenBank/DDBJ whole genome shotgun (WGS) entry which is preliminary data.</text>
</comment>
<proteinExistence type="inferred from homology"/>
<protein>
    <recommendedName>
        <fullName evidence="15">AAA+ ATPase domain-containing protein</fullName>
    </recommendedName>
</protein>
<keyword evidence="11 14" id="KW-1133">Transmembrane helix</keyword>
<feature type="compositionally biased region" description="Low complexity" evidence="13">
    <location>
        <begin position="51"/>
        <end position="66"/>
    </location>
</feature>
<keyword evidence="9" id="KW-0067">ATP-binding</keyword>
<evidence type="ECO:0000313" key="17">
    <source>
        <dbReference type="Proteomes" id="UP001153076"/>
    </source>
</evidence>
<evidence type="ECO:0000313" key="16">
    <source>
        <dbReference type="EMBL" id="KAJ8452666.1"/>
    </source>
</evidence>
<evidence type="ECO:0000256" key="9">
    <source>
        <dbReference type="ARBA" id="ARBA00022840"/>
    </source>
</evidence>
<comment type="cofactor">
    <cofactor evidence="1">
        <name>Zn(2+)</name>
        <dbReference type="ChEBI" id="CHEBI:29105"/>
    </cofactor>
</comment>
<dbReference type="GO" id="GO:0016887">
    <property type="term" value="F:ATP hydrolysis activity"/>
    <property type="evidence" value="ECO:0007669"/>
    <property type="project" value="InterPro"/>
</dbReference>
<evidence type="ECO:0000256" key="1">
    <source>
        <dbReference type="ARBA" id="ARBA00001947"/>
    </source>
</evidence>
<dbReference type="SUPFAM" id="SSF140990">
    <property type="entry name" value="FtsH protease domain-like"/>
    <property type="match status" value="1"/>
</dbReference>
<dbReference type="InterPro" id="IPR011546">
    <property type="entry name" value="Pept_M41_FtsH_extracell"/>
</dbReference>
<evidence type="ECO:0000259" key="15">
    <source>
        <dbReference type="SMART" id="SM00382"/>
    </source>
</evidence>
<evidence type="ECO:0000256" key="11">
    <source>
        <dbReference type="ARBA" id="ARBA00022989"/>
    </source>
</evidence>
<dbReference type="InterPro" id="IPR003959">
    <property type="entry name" value="ATPase_AAA_core"/>
</dbReference>
<dbReference type="InterPro" id="IPR003593">
    <property type="entry name" value="AAA+_ATPase"/>
</dbReference>
<dbReference type="InterPro" id="IPR037219">
    <property type="entry name" value="Peptidase_M41-like"/>
</dbReference>
<dbReference type="AlphaFoldDB" id="A0A9Q1KXK2"/>
<dbReference type="Gene3D" id="1.20.58.760">
    <property type="entry name" value="Peptidase M41"/>
    <property type="match status" value="1"/>
</dbReference>
<evidence type="ECO:0000256" key="3">
    <source>
        <dbReference type="ARBA" id="ARBA00010044"/>
    </source>
</evidence>
<dbReference type="GO" id="GO:0009535">
    <property type="term" value="C:chloroplast thylakoid membrane"/>
    <property type="evidence" value="ECO:0007669"/>
    <property type="project" value="TreeGrafter"/>
</dbReference>
<dbReference type="InterPro" id="IPR027417">
    <property type="entry name" value="P-loop_NTPase"/>
</dbReference>
<dbReference type="InterPro" id="IPR003960">
    <property type="entry name" value="ATPase_AAA_CS"/>
</dbReference>
<evidence type="ECO:0000256" key="13">
    <source>
        <dbReference type="SAM" id="MobiDB-lite"/>
    </source>
</evidence>
<dbReference type="GO" id="GO:0005524">
    <property type="term" value="F:ATP binding"/>
    <property type="evidence" value="ECO:0007669"/>
    <property type="project" value="UniProtKB-KW"/>
</dbReference>